<dbReference type="Proteomes" id="UP000663864">
    <property type="component" value="Unassembled WGS sequence"/>
</dbReference>
<dbReference type="Proteomes" id="UP000663823">
    <property type="component" value="Unassembled WGS sequence"/>
</dbReference>
<evidence type="ECO:0000313" key="4">
    <source>
        <dbReference type="EMBL" id="CAF3701769.1"/>
    </source>
</evidence>
<organism evidence="1 7">
    <name type="scientific">Rotaria sordida</name>
    <dbReference type="NCBI Taxonomy" id="392033"/>
    <lineage>
        <taxon>Eukaryota</taxon>
        <taxon>Metazoa</taxon>
        <taxon>Spiralia</taxon>
        <taxon>Gnathifera</taxon>
        <taxon>Rotifera</taxon>
        <taxon>Eurotatoria</taxon>
        <taxon>Bdelloidea</taxon>
        <taxon>Philodinida</taxon>
        <taxon>Philodinidae</taxon>
        <taxon>Rotaria</taxon>
    </lineage>
</organism>
<name>A0A814JCL7_9BILA</name>
<evidence type="ECO:0000313" key="1">
    <source>
        <dbReference type="EMBL" id="CAF1036453.1"/>
    </source>
</evidence>
<evidence type="ECO:0008006" key="8">
    <source>
        <dbReference type="Google" id="ProtNLM"/>
    </source>
</evidence>
<dbReference type="EMBL" id="CAJNOU010000574">
    <property type="protein sequence ID" value="CAF1036453.1"/>
    <property type="molecule type" value="Genomic_DNA"/>
</dbReference>
<evidence type="ECO:0000313" key="3">
    <source>
        <dbReference type="EMBL" id="CAF1101006.1"/>
    </source>
</evidence>
<dbReference type="Proteomes" id="UP000663836">
    <property type="component" value="Unassembled WGS sequence"/>
</dbReference>
<evidence type="ECO:0000313" key="5">
    <source>
        <dbReference type="EMBL" id="CAF3716431.1"/>
    </source>
</evidence>
<dbReference type="Proteomes" id="UP000663874">
    <property type="component" value="Unassembled WGS sequence"/>
</dbReference>
<reference evidence="1" key="1">
    <citation type="submission" date="2021-02" db="EMBL/GenBank/DDBJ databases">
        <authorList>
            <person name="Nowell W R."/>
        </authorList>
    </citation>
    <scope>NUCLEOTIDE SEQUENCE</scope>
</reference>
<evidence type="ECO:0000313" key="6">
    <source>
        <dbReference type="EMBL" id="CAF3743158.1"/>
    </source>
</evidence>
<dbReference type="EMBL" id="CAJOAX010001448">
    <property type="protein sequence ID" value="CAF3716431.1"/>
    <property type="molecule type" value="Genomic_DNA"/>
</dbReference>
<accession>A0A814JCL7</accession>
<dbReference type="OrthoDB" id="10040955at2759"/>
<dbReference type="EMBL" id="CAJNOO010000913">
    <property type="protein sequence ID" value="CAF1060283.1"/>
    <property type="molecule type" value="Genomic_DNA"/>
</dbReference>
<comment type="caution">
    <text evidence="1">The sequence shown here is derived from an EMBL/GenBank/DDBJ whole genome shotgun (WGS) entry which is preliminary data.</text>
</comment>
<evidence type="ECO:0000313" key="7">
    <source>
        <dbReference type="Proteomes" id="UP000663889"/>
    </source>
</evidence>
<sequence length="110" mass="12743">MERRSFSDVGKISITVEISPNDGQNEVTLANIPLCMTIGDLKQKLNVEPNSRLGRPHEFENWDNRRQLSDYFVKDYEQLVCVLQCIKEDGQSSCDDYDQWLAKRTNSETK</sequence>
<dbReference type="Proteomes" id="UP000663882">
    <property type="component" value="Unassembled WGS sequence"/>
</dbReference>
<protein>
    <recommendedName>
        <fullName evidence="8">Ubiquitin-like domain-containing protein</fullName>
    </recommendedName>
</protein>
<proteinExistence type="predicted"/>
<dbReference type="Proteomes" id="UP000663889">
    <property type="component" value="Unassembled WGS sequence"/>
</dbReference>
<dbReference type="AlphaFoldDB" id="A0A814JCL7"/>
<dbReference type="EMBL" id="CAJNOT010000880">
    <property type="protein sequence ID" value="CAF1101006.1"/>
    <property type="molecule type" value="Genomic_DNA"/>
</dbReference>
<dbReference type="EMBL" id="CAJOBD010000974">
    <property type="protein sequence ID" value="CAF3743158.1"/>
    <property type="molecule type" value="Genomic_DNA"/>
</dbReference>
<dbReference type="EMBL" id="CAJOBE010000952">
    <property type="protein sequence ID" value="CAF3701769.1"/>
    <property type="molecule type" value="Genomic_DNA"/>
</dbReference>
<gene>
    <name evidence="4" type="ORF">FNK824_LOCUS9211</name>
    <name evidence="6" type="ORF">JBS370_LOCUS12125</name>
    <name evidence="5" type="ORF">OTI717_LOCUS13537</name>
    <name evidence="2" type="ORF">RFH988_LOCUS17215</name>
    <name evidence="1" type="ORF">SEV965_LOCUS12590</name>
    <name evidence="3" type="ORF">ZHD862_LOCUS17597</name>
</gene>
<evidence type="ECO:0000313" key="2">
    <source>
        <dbReference type="EMBL" id="CAF1060283.1"/>
    </source>
</evidence>